<dbReference type="SUPFAM" id="SSF56059">
    <property type="entry name" value="Glutathione synthetase ATP-binding domain-like"/>
    <property type="match status" value="1"/>
</dbReference>
<proteinExistence type="predicted"/>
<evidence type="ECO:0008006" key="3">
    <source>
        <dbReference type="Google" id="ProtNLM"/>
    </source>
</evidence>
<dbReference type="Proteomes" id="UP000002365">
    <property type="component" value="Chromosome"/>
</dbReference>
<dbReference type="EMBL" id="CP001982">
    <property type="protein sequence ID" value="ADF37454.1"/>
    <property type="molecule type" value="Genomic_DNA"/>
</dbReference>
<evidence type="ECO:0000313" key="1">
    <source>
        <dbReference type="EMBL" id="ADF37454.1"/>
    </source>
</evidence>
<protein>
    <recommendedName>
        <fullName evidence="3">ATP-grasp domain-containing protein</fullName>
    </recommendedName>
</protein>
<dbReference type="HOGENOM" id="CLU_044334_0_0_9"/>
<reference evidence="1 2" key="1">
    <citation type="journal article" date="2011" name="J. Bacteriol.">
        <title>Genome sequences of the biotechnologically important Bacillus megaterium strains QM B1551 and DSM319.</title>
        <authorList>
            <person name="Eppinger M."/>
            <person name="Bunk B."/>
            <person name="Johns M.A."/>
            <person name="Edirisinghe J.N."/>
            <person name="Kutumbaka K.K."/>
            <person name="Koenig S.S."/>
            <person name="Huot Creasy H."/>
            <person name="Rosovitz M.J."/>
            <person name="Riley D.R."/>
            <person name="Daugherty S."/>
            <person name="Martin M."/>
            <person name="Elbourne L.D."/>
            <person name="Paulsen I."/>
            <person name="Biedendieck R."/>
            <person name="Braun C."/>
            <person name="Grayburn S."/>
            <person name="Dhingra S."/>
            <person name="Lukyanchuk V."/>
            <person name="Ball B."/>
            <person name="Ul-Qamar R."/>
            <person name="Seibel J."/>
            <person name="Bremer E."/>
            <person name="Jahn D."/>
            <person name="Ravel J."/>
            <person name="Vary P.S."/>
        </authorList>
    </citation>
    <scope>NUCLEOTIDE SEQUENCE [LARGE SCALE GENOMIC DNA]</scope>
    <source>
        <strain evidence="2">DSM 319 / IMG 1521</strain>
    </source>
</reference>
<gene>
    <name evidence="1" type="ordered locus">BMD_0568</name>
</gene>
<sequence>MSACNEFSISQGGFMMISLGFLTIHPQQEVEYVTEIAKHASEFSIEIYRFTPFNIHPNTENIEGFRYDLQQKKWIEDSFLLPSFIYDRCFYRKDSLSKKARPIVNWLKQREDVIFLGHGLPNKLDVYEVIKKDSYLSSYIPPTTPIESVEQLVQLLRTNDSLMIKPANGSQGKGIVKLRQRGREIEASYQQNDIVNTILFSSFQEFKNWFTKTTRDVLYIAQPHISFFPYERTPFDIRLLLQKGNDGAWKEIGRGIRQGERDSIVTNVSSGASIVPFENLLPRIPRVHRQYVMDEINTICKTIPSVLENHFPSLFELGIDLCISRDFSIWILDLNSKPGRKIVMETAPEQKEVMYKNVLSYCVYLANTLSYRKE</sequence>
<organism evidence="1 2">
    <name type="scientific">Priestia megaterium (strain DSM 319 / IMG 1521)</name>
    <name type="common">Bacillus megaterium</name>
    <dbReference type="NCBI Taxonomy" id="592022"/>
    <lineage>
        <taxon>Bacteria</taxon>
        <taxon>Bacillati</taxon>
        <taxon>Bacillota</taxon>
        <taxon>Bacilli</taxon>
        <taxon>Bacillales</taxon>
        <taxon>Bacillaceae</taxon>
        <taxon>Priestia</taxon>
    </lineage>
</organism>
<name>D5DAR2_PRIM3</name>
<accession>D5DAR2</accession>
<dbReference type="InterPro" id="IPR026838">
    <property type="entry name" value="YheC/D"/>
</dbReference>
<evidence type="ECO:0000313" key="2">
    <source>
        <dbReference type="Proteomes" id="UP000002365"/>
    </source>
</evidence>
<dbReference type="KEGG" id="bmd:BMD_0568"/>
<dbReference type="Pfam" id="PF14398">
    <property type="entry name" value="ATPgrasp_YheCD"/>
    <property type="match status" value="1"/>
</dbReference>
<dbReference type="AlphaFoldDB" id="D5DAR2"/>